<accession>A0A1G6GEL2</accession>
<evidence type="ECO:0000313" key="2">
    <source>
        <dbReference type="Proteomes" id="UP000199086"/>
    </source>
</evidence>
<reference evidence="1 2" key="1">
    <citation type="submission" date="2016-06" db="EMBL/GenBank/DDBJ databases">
        <authorList>
            <person name="Olsen C.W."/>
            <person name="Carey S."/>
            <person name="Hinshaw L."/>
            <person name="Karasin A.I."/>
        </authorList>
    </citation>
    <scope>NUCLEOTIDE SEQUENCE [LARGE SCALE GENOMIC DNA]</scope>
    <source>
        <strain evidence="1 2">LZ-22</strain>
    </source>
</reference>
<dbReference type="Gene3D" id="3.40.50.2000">
    <property type="entry name" value="Glycogen Phosphorylase B"/>
    <property type="match status" value="1"/>
</dbReference>
<gene>
    <name evidence="1" type="ORF">GA0111570_101461</name>
</gene>
<keyword evidence="1" id="KW-0808">Transferase</keyword>
<evidence type="ECO:0000313" key="1">
    <source>
        <dbReference type="EMBL" id="SDB80185.1"/>
    </source>
</evidence>
<keyword evidence="2" id="KW-1185">Reference proteome</keyword>
<dbReference type="EMBL" id="FMYF01000001">
    <property type="protein sequence ID" value="SDB80185.1"/>
    <property type="molecule type" value="Genomic_DNA"/>
</dbReference>
<name>A0A1G6GEL2_9ACTN</name>
<sequence>MSVPPKAPADAVKRVAVKYGSLSHEQLVDADGDVSSRGAGPTLVRRLLRLFPRPILVGPEQRRCNGFDEMPLEFIDGASTVVINMDVLDSPLVWGVLKEHTPTPHVMNFFWRNVSEYPEQVQQASLGLAFGLFPTFANSERTAGEVRCILDRWTVPALRKEAVLGWENLGIRLEHARPHQASKIPIVLYPAVSLSKRKRPDLFLRVVSAVAARTPITLEMRLLEKDLVTERAMRISREKWTWVGPTTSRDEYWERLAYTTAFLATAADESYGMEYLEALLAGAVGVFPNLPWARALLPEGYPFFYDTEEQAEQLLYQAVTDPEGCRRQAAAAAGDIKDWIAARHSDDSFERAVARYTRDWFGA</sequence>
<proteinExistence type="predicted"/>
<dbReference type="AlphaFoldDB" id="A0A1G6GEL2"/>
<dbReference type="STRING" id="1577474.GA0111570_101461"/>
<dbReference type="SUPFAM" id="SSF53756">
    <property type="entry name" value="UDP-Glycosyltransferase/glycogen phosphorylase"/>
    <property type="match status" value="1"/>
</dbReference>
<organism evidence="1 2">
    <name type="scientific">Raineyella antarctica</name>
    <dbReference type="NCBI Taxonomy" id="1577474"/>
    <lineage>
        <taxon>Bacteria</taxon>
        <taxon>Bacillati</taxon>
        <taxon>Actinomycetota</taxon>
        <taxon>Actinomycetes</taxon>
        <taxon>Propionibacteriales</taxon>
        <taxon>Propionibacteriaceae</taxon>
        <taxon>Raineyella</taxon>
    </lineage>
</organism>
<dbReference type="RefSeq" id="WP_217633976.1">
    <property type="nucleotide sequence ID" value="NZ_FMYF01000001.1"/>
</dbReference>
<protein>
    <submittedName>
        <fullName evidence="1">Glycosyltransferase involved in cell wall bisynthesis</fullName>
    </submittedName>
</protein>
<dbReference type="GO" id="GO:0016740">
    <property type="term" value="F:transferase activity"/>
    <property type="evidence" value="ECO:0007669"/>
    <property type="project" value="UniProtKB-KW"/>
</dbReference>
<dbReference type="Proteomes" id="UP000199086">
    <property type="component" value="Unassembled WGS sequence"/>
</dbReference>